<proteinExistence type="predicted"/>
<keyword evidence="2" id="KW-1185">Reference proteome</keyword>
<organism evidence="1 2">
    <name type="scientific">Mucuna pruriens</name>
    <name type="common">Velvet bean</name>
    <name type="synonym">Dolichos pruriens</name>
    <dbReference type="NCBI Taxonomy" id="157652"/>
    <lineage>
        <taxon>Eukaryota</taxon>
        <taxon>Viridiplantae</taxon>
        <taxon>Streptophyta</taxon>
        <taxon>Embryophyta</taxon>
        <taxon>Tracheophyta</taxon>
        <taxon>Spermatophyta</taxon>
        <taxon>Magnoliopsida</taxon>
        <taxon>eudicotyledons</taxon>
        <taxon>Gunneridae</taxon>
        <taxon>Pentapetalae</taxon>
        <taxon>rosids</taxon>
        <taxon>fabids</taxon>
        <taxon>Fabales</taxon>
        <taxon>Fabaceae</taxon>
        <taxon>Papilionoideae</taxon>
        <taxon>50 kb inversion clade</taxon>
        <taxon>NPAAA clade</taxon>
        <taxon>indigoferoid/millettioid clade</taxon>
        <taxon>Phaseoleae</taxon>
        <taxon>Mucuna</taxon>
    </lineage>
</organism>
<evidence type="ECO:0000313" key="1">
    <source>
        <dbReference type="EMBL" id="RDX57749.1"/>
    </source>
</evidence>
<gene>
    <name evidence="1" type="ORF">CR513_62987</name>
</gene>
<sequence>MPRLVTAAVWHHCSFLSDITGRLSYALRQSNAAQGSRICKTFGCIISDDKSWKRGGVGLLRLVLATTRGSAERAMGEEDEKRKGKMQPRLLTQIHMSKLFICKICCHNLNCDAGWSRPKPSRPGRSRHRRFGLGNARKPFGKAGLKSGMFDLIGVCPLGLRTSALEDSKST</sequence>
<dbReference type="AlphaFoldDB" id="A0A371DYX7"/>
<feature type="non-terminal residue" evidence="1">
    <location>
        <position position="1"/>
    </location>
</feature>
<name>A0A371DYX7_MUCPR</name>
<evidence type="ECO:0000313" key="2">
    <source>
        <dbReference type="Proteomes" id="UP000257109"/>
    </source>
</evidence>
<protein>
    <submittedName>
        <fullName evidence="1">Uncharacterized protein</fullName>
    </submittedName>
</protein>
<reference evidence="1" key="1">
    <citation type="submission" date="2018-05" db="EMBL/GenBank/DDBJ databases">
        <title>Draft genome of Mucuna pruriens seed.</title>
        <authorList>
            <person name="Nnadi N.E."/>
            <person name="Vos R."/>
            <person name="Hasami M.H."/>
            <person name="Devisetty U.K."/>
            <person name="Aguiy J.C."/>
        </authorList>
    </citation>
    <scope>NUCLEOTIDE SEQUENCE [LARGE SCALE GENOMIC DNA]</scope>
    <source>
        <strain evidence="1">JCA_2017</strain>
    </source>
</reference>
<dbReference type="EMBL" id="QJKJ01018238">
    <property type="protein sequence ID" value="RDX57749.1"/>
    <property type="molecule type" value="Genomic_DNA"/>
</dbReference>
<dbReference type="Proteomes" id="UP000257109">
    <property type="component" value="Unassembled WGS sequence"/>
</dbReference>
<comment type="caution">
    <text evidence="1">The sequence shown here is derived from an EMBL/GenBank/DDBJ whole genome shotgun (WGS) entry which is preliminary data.</text>
</comment>
<accession>A0A371DYX7</accession>